<evidence type="ECO:0000256" key="1">
    <source>
        <dbReference type="SAM" id="SignalP"/>
    </source>
</evidence>
<feature type="chain" id="PRO_5011560665" evidence="1">
    <location>
        <begin position="23"/>
        <end position="274"/>
    </location>
</feature>
<dbReference type="AlphaFoldDB" id="A0A1I2CZA8"/>
<keyword evidence="3" id="KW-1185">Reference proteome</keyword>
<dbReference type="EMBL" id="FONW01000001">
    <property type="protein sequence ID" value="SFE73604.1"/>
    <property type="molecule type" value="Genomic_DNA"/>
</dbReference>
<feature type="signal peptide" evidence="1">
    <location>
        <begin position="1"/>
        <end position="22"/>
    </location>
</feature>
<proteinExistence type="predicted"/>
<keyword evidence="1" id="KW-0732">Signal</keyword>
<dbReference type="Proteomes" id="UP000198964">
    <property type="component" value="Unassembled WGS sequence"/>
</dbReference>
<gene>
    <name evidence="2" type="ORF">SAMN05216283_101881</name>
</gene>
<name>A0A1I2CZA8_9BACT</name>
<dbReference type="RefSeq" id="WP_093918580.1">
    <property type="nucleotide sequence ID" value="NZ_FONW01000001.1"/>
</dbReference>
<evidence type="ECO:0000313" key="2">
    <source>
        <dbReference type="EMBL" id="SFE73604.1"/>
    </source>
</evidence>
<protein>
    <submittedName>
        <fullName evidence="2">Uncharacterized protein</fullName>
    </submittedName>
</protein>
<evidence type="ECO:0000313" key="3">
    <source>
        <dbReference type="Proteomes" id="UP000198964"/>
    </source>
</evidence>
<sequence length="274" mass="28392">MKKLFTLLSLFVVIGMSANVFAQSTGSAPSPGAKHSYSVTTTSGSTYIWSVTKGDLTTDAGTDATLSSTSGNEIDITWGTAPNVALDSWYYVHVVEEDANGCKNEKVLPVQISASDFYLTVAAAKDKQCYDGDVSPAIDESDVSIINYVHGNATIVFTVTPTGLGDSYTGYSFNLADLTVPTGYTSSVAFSSNASISSGVVTVTDNSAVTVTYTVDNTNTYNNTTDASGSAADFTATAVISGGKSSNGVADNGDGVYNDATDVARPHTTTIQTN</sequence>
<reference evidence="2 3" key="1">
    <citation type="submission" date="2016-10" db="EMBL/GenBank/DDBJ databases">
        <authorList>
            <person name="de Groot N.N."/>
        </authorList>
    </citation>
    <scope>NUCLEOTIDE SEQUENCE [LARGE SCALE GENOMIC DNA]</scope>
    <source>
        <strain evidence="2 3">CGMCC 1.9156</strain>
    </source>
</reference>
<organism evidence="2 3">
    <name type="scientific">Sunxiuqinia elliptica</name>
    <dbReference type="NCBI Taxonomy" id="655355"/>
    <lineage>
        <taxon>Bacteria</taxon>
        <taxon>Pseudomonadati</taxon>
        <taxon>Bacteroidota</taxon>
        <taxon>Bacteroidia</taxon>
        <taxon>Marinilabiliales</taxon>
        <taxon>Prolixibacteraceae</taxon>
        <taxon>Sunxiuqinia</taxon>
    </lineage>
</organism>
<dbReference type="STRING" id="655355.SAMN05216283_101881"/>
<accession>A0A1I2CZA8</accession>